<evidence type="ECO:0000256" key="2">
    <source>
        <dbReference type="ARBA" id="ARBA00022448"/>
    </source>
</evidence>
<sequence length="277" mass="30008">MKSETGILKEGRGMVRGVHLSRKRRKSVESFLWGGGVIFLVLAVWEICSNTGVINPMFSSSPSRIARTGLALIRDGSLWVHIKASGTIFILGYLMAIAAGIPLGVLMGWFKKAGLAFGPLVAACYTTPRIALMPLFIIWFGLGMGSKLALVFLSAVFPLIINMQTAVSNLDKDLVKVAAAYGATQRQVFFTIALPESIPYLMMGLRLATGRALLGIVGAEVFGGSEGLGYLIQYAGATFQTDKVFVCVLVIAAAGIFMDRGLYRLNKRFDGWRSRED</sequence>
<name>A0ABU3H4H9_9BACL</name>
<keyword evidence="5 7" id="KW-1133">Transmembrane helix</keyword>
<feature type="transmembrane region" description="Helical" evidence="7">
    <location>
        <begin position="31"/>
        <end position="54"/>
    </location>
</feature>
<keyword evidence="3" id="KW-1003">Cell membrane</keyword>
<keyword evidence="10" id="KW-1185">Reference proteome</keyword>
<evidence type="ECO:0000313" key="9">
    <source>
        <dbReference type="EMBL" id="MDT3425356.1"/>
    </source>
</evidence>
<evidence type="ECO:0000256" key="4">
    <source>
        <dbReference type="ARBA" id="ARBA00022692"/>
    </source>
</evidence>
<evidence type="ECO:0000256" key="6">
    <source>
        <dbReference type="ARBA" id="ARBA00023136"/>
    </source>
</evidence>
<evidence type="ECO:0000256" key="1">
    <source>
        <dbReference type="ARBA" id="ARBA00004651"/>
    </source>
</evidence>
<feature type="domain" description="ABC transmembrane type-1" evidence="8">
    <location>
        <begin position="82"/>
        <end position="262"/>
    </location>
</feature>
<evidence type="ECO:0000313" key="10">
    <source>
        <dbReference type="Proteomes" id="UP001248709"/>
    </source>
</evidence>
<feature type="transmembrane region" description="Helical" evidence="7">
    <location>
        <begin position="212"/>
        <end position="232"/>
    </location>
</feature>
<comment type="similarity">
    <text evidence="7">Belongs to the binding-protein-dependent transport system permease family.</text>
</comment>
<dbReference type="Pfam" id="PF00528">
    <property type="entry name" value="BPD_transp_1"/>
    <property type="match status" value="1"/>
</dbReference>
<dbReference type="PANTHER" id="PTHR30151">
    <property type="entry name" value="ALKANE SULFONATE ABC TRANSPORTER-RELATED, MEMBRANE SUBUNIT"/>
    <property type="match status" value="1"/>
</dbReference>
<dbReference type="Proteomes" id="UP001248709">
    <property type="component" value="Unassembled WGS sequence"/>
</dbReference>
<gene>
    <name evidence="9" type="ORF">J2Z22_000872</name>
</gene>
<keyword evidence="2 7" id="KW-0813">Transport</keyword>
<dbReference type="InterPro" id="IPR035906">
    <property type="entry name" value="MetI-like_sf"/>
</dbReference>
<comment type="subcellular location">
    <subcellularLocation>
        <location evidence="1 7">Cell membrane</location>
        <topology evidence="1 7">Multi-pass membrane protein</topology>
    </subcellularLocation>
</comment>
<dbReference type="CDD" id="cd06261">
    <property type="entry name" value="TM_PBP2"/>
    <property type="match status" value="1"/>
</dbReference>
<reference evidence="9 10" key="1">
    <citation type="submission" date="2023-07" db="EMBL/GenBank/DDBJ databases">
        <title>Genomic Encyclopedia of Type Strains, Phase IV (KMG-IV): sequencing the most valuable type-strain genomes for metagenomic binning, comparative biology and taxonomic classification.</title>
        <authorList>
            <person name="Goeker M."/>
        </authorList>
    </citation>
    <scope>NUCLEOTIDE SEQUENCE [LARGE SCALE GENOMIC DNA]</scope>
    <source>
        <strain evidence="9 10">T98</strain>
    </source>
</reference>
<keyword evidence="4 7" id="KW-0812">Transmembrane</keyword>
<evidence type="ECO:0000256" key="5">
    <source>
        <dbReference type="ARBA" id="ARBA00022989"/>
    </source>
</evidence>
<dbReference type="EMBL" id="JAUSUY010000003">
    <property type="protein sequence ID" value="MDT3425356.1"/>
    <property type="molecule type" value="Genomic_DNA"/>
</dbReference>
<evidence type="ECO:0000259" key="8">
    <source>
        <dbReference type="PROSITE" id="PS50928"/>
    </source>
</evidence>
<feature type="transmembrane region" description="Helical" evidence="7">
    <location>
        <begin position="244"/>
        <end position="263"/>
    </location>
</feature>
<keyword evidence="6 7" id="KW-0472">Membrane</keyword>
<feature type="transmembrane region" description="Helical" evidence="7">
    <location>
        <begin position="122"/>
        <end position="142"/>
    </location>
</feature>
<dbReference type="InterPro" id="IPR000515">
    <property type="entry name" value="MetI-like"/>
</dbReference>
<dbReference type="Gene3D" id="1.10.3720.10">
    <property type="entry name" value="MetI-like"/>
    <property type="match status" value="1"/>
</dbReference>
<feature type="transmembrane region" description="Helical" evidence="7">
    <location>
        <begin position="88"/>
        <end position="110"/>
    </location>
</feature>
<comment type="caution">
    <text evidence="9">The sequence shown here is derived from an EMBL/GenBank/DDBJ whole genome shotgun (WGS) entry which is preliminary data.</text>
</comment>
<accession>A0ABU3H4H9</accession>
<dbReference type="RefSeq" id="WP_025701354.1">
    <property type="nucleotide sequence ID" value="NZ_JAUSUY010000003.1"/>
</dbReference>
<feature type="transmembrane region" description="Helical" evidence="7">
    <location>
        <begin position="148"/>
        <end position="167"/>
    </location>
</feature>
<dbReference type="SUPFAM" id="SSF161098">
    <property type="entry name" value="MetI-like"/>
    <property type="match status" value="1"/>
</dbReference>
<dbReference type="PROSITE" id="PS50928">
    <property type="entry name" value="ABC_TM1"/>
    <property type="match status" value="1"/>
</dbReference>
<protein>
    <submittedName>
        <fullName evidence="9">NitT/TauT family transport system permease protein</fullName>
    </submittedName>
</protein>
<evidence type="ECO:0000256" key="7">
    <source>
        <dbReference type="RuleBase" id="RU363032"/>
    </source>
</evidence>
<organism evidence="9 10">
    <name type="scientific">Paenibacillus forsythiae</name>
    <dbReference type="NCBI Taxonomy" id="365616"/>
    <lineage>
        <taxon>Bacteria</taxon>
        <taxon>Bacillati</taxon>
        <taxon>Bacillota</taxon>
        <taxon>Bacilli</taxon>
        <taxon>Bacillales</taxon>
        <taxon>Paenibacillaceae</taxon>
        <taxon>Paenibacillus</taxon>
    </lineage>
</organism>
<evidence type="ECO:0000256" key="3">
    <source>
        <dbReference type="ARBA" id="ARBA00022475"/>
    </source>
</evidence>
<proteinExistence type="inferred from homology"/>
<dbReference type="PANTHER" id="PTHR30151:SF0">
    <property type="entry name" value="ABC TRANSPORTER PERMEASE PROTEIN MJ0413-RELATED"/>
    <property type="match status" value="1"/>
</dbReference>